<dbReference type="EMBL" id="CP013232">
    <property type="protein sequence ID" value="AMO95022.1"/>
    <property type="molecule type" value="Genomic_DNA"/>
</dbReference>
<sequence>MLNFTRYIRRFLPTVVSLLLTLLYPLAIWLGHGRVEPRLLALLLVLAAASRLPSLKLKLKLNGASRWWLAGALLLAALAIWNNALLPLKLYPVLVNLGMLAVFGYSLHVPPSVIERMARLSDPALPAYAVAYTRRVTQVWCGFFVVNGTLALLTAIWASAAVWSLYNGVLAYILMGCLFAGEHLVRIVVRRRHRLLEQQTGQQADGRHV</sequence>
<feature type="transmembrane region" description="Helical" evidence="1">
    <location>
        <begin position="38"/>
        <end position="55"/>
    </location>
</feature>
<organism evidence="2">
    <name type="scientific">Collimonas fungivorans</name>
    <dbReference type="NCBI Taxonomy" id="158899"/>
    <lineage>
        <taxon>Bacteria</taxon>
        <taxon>Pseudomonadati</taxon>
        <taxon>Pseudomonadota</taxon>
        <taxon>Betaproteobacteria</taxon>
        <taxon>Burkholderiales</taxon>
        <taxon>Oxalobacteraceae</taxon>
        <taxon>Collimonas</taxon>
    </lineage>
</organism>
<feature type="transmembrane region" description="Helical" evidence="1">
    <location>
        <begin position="169"/>
        <end position="189"/>
    </location>
</feature>
<evidence type="ECO:0000256" key="1">
    <source>
        <dbReference type="SAM" id="Phobius"/>
    </source>
</evidence>
<protein>
    <submittedName>
        <fullName evidence="2">Putative membrane protein</fullName>
    </submittedName>
</protein>
<reference evidence="2 3" key="1">
    <citation type="submission" date="2015-11" db="EMBL/GenBank/DDBJ databases">
        <title>Exploring the genomic traits of fungus-feeding bacterial genus Collimonas.</title>
        <authorList>
            <person name="Song C."/>
            <person name="Schmidt R."/>
            <person name="de Jager V."/>
            <person name="Krzyzanowska D."/>
            <person name="Jongedijk E."/>
            <person name="Cankar K."/>
            <person name="Beekwilder J."/>
            <person name="van Veen A."/>
            <person name="de Boer W."/>
            <person name="van Veen J.A."/>
            <person name="Garbeva P."/>
        </authorList>
    </citation>
    <scope>NUCLEOTIDE SEQUENCE [LARGE SCALE GENOMIC DNA]</scope>
    <source>
        <strain evidence="2 3">Ter6</strain>
    </source>
</reference>
<dbReference type="AlphaFoldDB" id="A0A127PB28"/>
<feature type="transmembrane region" description="Helical" evidence="1">
    <location>
        <begin position="67"/>
        <end position="84"/>
    </location>
</feature>
<keyword evidence="1" id="KW-0472">Membrane</keyword>
<dbReference type="Proteomes" id="UP000072421">
    <property type="component" value="Chromosome"/>
</dbReference>
<evidence type="ECO:0000313" key="2">
    <source>
        <dbReference type="EMBL" id="AMO95022.1"/>
    </source>
</evidence>
<feature type="transmembrane region" description="Helical" evidence="1">
    <location>
        <begin position="90"/>
        <end position="109"/>
    </location>
</feature>
<feature type="transmembrane region" description="Helical" evidence="1">
    <location>
        <begin position="12"/>
        <end position="32"/>
    </location>
</feature>
<gene>
    <name evidence="2" type="ORF">CFter6_2343</name>
</gene>
<feature type="transmembrane region" description="Helical" evidence="1">
    <location>
        <begin position="139"/>
        <end position="163"/>
    </location>
</feature>
<keyword evidence="1" id="KW-1133">Transmembrane helix</keyword>
<dbReference type="RefSeq" id="WP_061539925.1">
    <property type="nucleotide sequence ID" value="NZ_CP013232.1"/>
</dbReference>
<proteinExistence type="predicted"/>
<keyword evidence="1" id="KW-0812">Transmembrane</keyword>
<evidence type="ECO:0000313" key="3">
    <source>
        <dbReference type="Proteomes" id="UP000072421"/>
    </source>
</evidence>
<dbReference type="PATRIC" id="fig|158899.10.peg.2339"/>
<accession>A0A127PB28</accession>
<dbReference type="OrthoDB" id="8537043at2"/>
<name>A0A127PB28_9BURK</name>